<dbReference type="InterPro" id="IPR012338">
    <property type="entry name" value="Beta-lactam/transpept-like"/>
</dbReference>
<dbReference type="Pfam" id="PF00905">
    <property type="entry name" value="Transpeptidase"/>
    <property type="match status" value="1"/>
</dbReference>
<dbReference type="RefSeq" id="WP_308981165.1">
    <property type="nucleotide sequence ID" value="NZ_JAVIDL010000008.1"/>
</dbReference>
<dbReference type="InterPro" id="IPR002137">
    <property type="entry name" value="Beta-lactam_class-D_AS"/>
</dbReference>
<dbReference type="PANTHER" id="PTHR30627">
    <property type="entry name" value="PEPTIDOGLYCAN D,D-TRANSPEPTIDASE"/>
    <property type="match status" value="1"/>
</dbReference>
<comment type="caution">
    <text evidence="11">The sequence shown here is derived from an EMBL/GenBank/DDBJ whole genome shotgun (WGS) entry which is preliminary data.</text>
</comment>
<comment type="catalytic activity">
    <reaction evidence="1 8">
        <text>a beta-lactam + H2O = a substituted beta-amino acid</text>
        <dbReference type="Rhea" id="RHEA:20401"/>
        <dbReference type="ChEBI" id="CHEBI:15377"/>
        <dbReference type="ChEBI" id="CHEBI:35627"/>
        <dbReference type="ChEBI" id="CHEBI:140347"/>
        <dbReference type="EC" id="3.5.2.6"/>
    </reaction>
</comment>
<dbReference type="GO" id="GO:0071555">
    <property type="term" value="P:cell wall organization"/>
    <property type="evidence" value="ECO:0007669"/>
    <property type="project" value="TreeGrafter"/>
</dbReference>
<dbReference type="GO" id="GO:0008658">
    <property type="term" value="F:penicillin binding"/>
    <property type="evidence" value="ECO:0007669"/>
    <property type="project" value="InterPro"/>
</dbReference>
<feature type="modified residue" description="N6-carboxylysine" evidence="7">
    <location>
        <position position="82"/>
    </location>
</feature>
<dbReference type="PANTHER" id="PTHR30627:SF6">
    <property type="entry name" value="BETA-LACTAMASE YBXI-RELATED"/>
    <property type="match status" value="1"/>
</dbReference>
<protein>
    <recommendedName>
        <fullName evidence="3 8">Beta-lactamase</fullName>
        <ecNumber evidence="3 8">3.5.2.6</ecNumber>
    </recommendedName>
</protein>
<dbReference type="EC" id="3.5.2.6" evidence="3 8"/>
<name>A0AAW8J5B7_9GAMM</name>
<dbReference type="Gene3D" id="3.40.710.10">
    <property type="entry name" value="DD-peptidase/beta-lactamase superfamily"/>
    <property type="match status" value="1"/>
</dbReference>
<evidence type="ECO:0000256" key="2">
    <source>
        <dbReference type="ARBA" id="ARBA00007898"/>
    </source>
</evidence>
<comment type="similarity">
    <text evidence="2 8">Belongs to the class-D beta-lactamase family.</text>
</comment>
<dbReference type="GO" id="GO:0046677">
    <property type="term" value="P:response to antibiotic"/>
    <property type="evidence" value="ECO:0007669"/>
    <property type="project" value="UniProtKB-UniRule"/>
</dbReference>
<evidence type="ECO:0000256" key="7">
    <source>
        <dbReference type="PIRSR" id="PIRSR602137-50"/>
    </source>
</evidence>
<proteinExistence type="inferred from homology"/>
<feature type="chain" id="PRO_5043443295" description="Beta-lactamase" evidence="9">
    <location>
        <begin position="20"/>
        <end position="273"/>
    </location>
</feature>
<evidence type="ECO:0000256" key="9">
    <source>
        <dbReference type="SAM" id="SignalP"/>
    </source>
</evidence>
<evidence type="ECO:0000256" key="5">
    <source>
        <dbReference type="ARBA" id="ARBA00022801"/>
    </source>
</evidence>
<evidence type="ECO:0000313" key="12">
    <source>
        <dbReference type="Proteomes" id="UP001243844"/>
    </source>
</evidence>
<dbReference type="AlphaFoldDB" id="A0AAW8J5B7"/>
<dbReference type="NCBIfam" id="NF012161">
    <property type="entry name" value="bla_class_D_main"/>
    <property type="match status" value="1"/>
</dbReference>
<evidence type="ECO:0000256" key="3">
    <source>
        <dbReference type="ARBA" id="ARBA00012865"/>
    </source>
</evidence>
<organism evidence="11 12">
    <name type="scientific">Acinetobacter rudis</name>
    <dbReference type="NCBI Taxonomy" id="632955"/>
    <lineage>
        <taxon>Bacteria</taxon>
        <taxon>Pseudomonadati</taxon>
        <taxon>Pseudomonadota</taxon>
        <taxon>Gammaproteobacteria</taxon>
        <taxon>Moraxellales</taxon>
        <taxon>Moraxellaceae</taxon>
        <taxon>Acinetobacter</taxon>
    </lineage>
</organism>
<keyword evidence="4 9" id="KW-0732">Signal</keyword>
<evidence type="ECO:0000256" key="6">
    <source>
        <dbReference type="ARBA" id="ARBA00023251"/>
    </source>
</evidence>
<evidence type="ECO:0000259" key="10">
    <source>
        <dbReference type="Pfam" id="PF00905"/>
    </source>
</evidence>
<keyword evidence="6 8" id="KW-0046">Antibiotic resistance</keyword>
<dbReference type="PROSITE" id="PS00337">
    <property type="entry name" value="BETA_LACTAMASE_D"/>
    <property type="match status" value="1"/>
</dbReference>
<dbReference type="InterPro" id="IPR050515">
    <property type="entry name" value="Beta-lactam/transpept"/>
</dbReference>
<feature type="signal peptide" evidence="9">
    <location>
        <begin position="1"/>
        <end position="19"/>
    </location>
</feature>
<sequence length="273" mass="30633">MKKTVFPCLVLSTLLSLTACTSLQPSFKPVSTVSAQQQEIKSYFDQIQTHGVIVVLKKDGIHSYGNDLSRANSEYVPASTFKIVNALIGLEHNKVSVDEVFKWDGKKRSFESWEKDMNMVEAMKLSAVPVYQSLAKRIGIDLMAQELKRINFGNAQVGDQVDNFWLVGPLKITPVQELKFVDQLARQQLPFKTQVQQSVKDMLLVQEINGNKIYAKSGWGMDVDPQVGWLTGWVERTHGDIVPFSLNMEMKPKMSGAIRNDILLKSLTTLGVI</sequence>
<dbReference type="PROSITE" id="PS51257">
    <property type="entry name" value="PROKAR_LIPOPROTEIN"/>
    <property type="match status" value="1"/>
</dbReference>
<accession>A0AAW8J5B7</accession>
<dbReference type="EMBL" id="JAVIDL010000008">
    <property type="protein sequence ID" value="MDQ8935251.1"/>
    <property type="molecule type" value="Genomic_DNA"/>
</dbReference>
<dbReference type="Proteomes" id="UP001243844">
    <property type="component" value="Unassembled WGS sequence"/>
</dbReference>
<dbReference type="GO" id="GO:0008800">
    <property type="term" value="F:beta-lactamase activity"/>
    <property type="evidence" value="ECO:0007669"/>
    <property type="project" value="UniProtKB-UniRule"/>
</dbReference>
<dbReference type="SUPFAM" id="SSF56601">
    <property type="entry name" value="beta-lactamase/transpeptidase-like"/>
    <property type="match status" value="1"/>
</dbReference>
<reference evidence="11" key="1">
    <citation type="submission" date="2023-08" db="EMBL/GenBank/DDBJ databases">
        <title>Emergence of clinically-relevant ST2 carbapenem-resistant Acinetobacter baumannii strains in hospital sewages in Zhejiang, East of China.</title>
        <authorList>
            <person name="Kaichao C."/>
            <person name="Zhang R."/>
        </authorList>
    </citation>
    <scope>NUCLEOTIDE SEQUENCE</scope>
    <source>
        <strain evidence="11">M-RB-37</strain>
    </source>
</reference>
<dbReference type="GO" id="GO:0017001">
    <property type="term" value="P:antibiotic catabolic process"/>
    <property type="evidence" value="ECO:0007669"/>
    <property type="project" value="InterPro"/>
</dbReference>
<evidence type="ECO:0000256" key="8">
    <source>
        <dbReference type="RuleBase" id="RU361140"/>
    </source>
</evidence>
<evidence type="ECO:0000313" key="11">
    <source>
        <dbReference type="EMBL" id="MDQ8935251.1"/>
    </source>
</evidence>
<dbReference type="InterPro" id="IPR001460">
    <property type="entry name" value="PCN-bd_Tpept"/>
</dbReference>
<evidence type="ECO:0000256" key="4">
    <source>
        <dbReference type="ARBA" id="ARBA00022729"/>
    </source>
</evidence>
<keyword evidence="5 8" id="KW-0378">Hydrolase</keyword>
<feature type="domain" description="Penicillin-binding protein transpeptidase" evidence="10">
    <location>
        <begin position="69"/>
        <end position="264"/>
    </location>
</feature>
<gene>
    <name evidence="11" type="primary">blaOXA</name>
    <name evidence="11" type="ORF">RFH47_05875</name>
</gene>
<evidence type="ECO:0000256" key="1">
    <source>
        <dbReference type="ARBA" id="ARBA00001526"/>
    </source>
</evidence>
<feature type="active site" description="Acyl-ester intermediate" evidence="7">
    <location>
        <position position="79"/>
    </location>
</feature>
<dbReference type="GO" id="GO:0005886">
    <property type="term" value="C:plasma membrane"/>
    <property type="evidence" value="ECO:0007669"/>
    <property type="project" value="TreeGrafter"/>
</dbReference>